<dbReference type="Proteomes" id="UP000775213">
    <property type="component" value="Unassembled WGS sequence"/>
</dbReference>
<evidence type="ECO:0000256" key="1">
    <source>
        <dbReference type="SAM" id="MobiDB-lite"/>
    </source>
</evidence>
<dbReference type="AlphaFoldDB" id="A0AAV7FIC8"/>
<protein>
    <submittedName>
        <fullName evidence="2">Uncharacterized protein</fullName>
    </submittedName>
</protein>
<feature type="region of interest" description="Disordered" evidence="1">
    <location>
        <begin position="1"/>
        <end position="63"/>
    </location>
</feature>
<sequence length="134" mass="15166">MMKGAAKMNGKEKYRSGKRRRSSQKQEDAPKETTVKDLLPSSPSKNPKRRKKCKYAPDQNRPSLLEKLRLRLSGGHFRMLNEKLYTCRANVRPVQPVHIGPAQAEPRRTSASLSRDPRDPSPSQHPLGKILKGV</sequence>
<gene>
    <name evidence="2" type="ORF">IEQ34_026993</name>
</gene>
<name>A0AAV7FIC8_DENCH</name>
<keyword evidence="3" id="KW-1185">Reference proteome</keyword>
<evidence type="ECO:0000313" key="3">
    <source>
        <dbReference type="Proteomes" id="UP000775213"/>
    </source>
</evidence>
<organism evidence="2 3">
    <name type="scientific">Dendrobium chrysotoxum</name>
    <name type="common">Orchid</name>
    <dbReference type="NCBI Taxonomy" id="161865"/>
    <lineage>
        <taxon>Eukaryota</taxon>
        <taxon>Viridiplantae</taxon>
        <taxon>Streptophyta</taxon>
        <taxon>Embryophyta</taxon>
        <taxon>Tracheophyta</taxon>
        <taxon>Spermatophyta</taxon>
        <taxon>Magnoliopsida</taxon>
        <taxon>Liliopsida</taxon>
        <taxon>Asparagales</taxon>
        <taxon>Orchidaceae</taxon>
        <taxon>Epidendroideae</taxon>
        <taxon>Malaxideae</taxon>
        <taxon>Dendrobiinae</taxon>
        <taxon>Dendrobium</taxon>
    </lineage>
</organism>
<accession>A0AAV7FIC8</accession>
<comment type="caution">
    <text evidence="2">The sequence shown here is derived from an EMBL/GenBank/DDBJ whole genome shotgun (WGS) entry which is preliminary data.</text>
</comment>
<reference evidence="2 3" key="1">
    <citation type="journal article" date="2021" name="Hortic Res">
        <title>Chromosome-scale assembly of the Dendrobium chrysotoxum genome enhances the understanding of orchid evolution.</title>
        <authorList>
            <person name="Zhang Y."/>
            <person name="Zhang G.Q."/>
            <person name="Zhang D."/>
            <person name="Liu X.D."/>
            <person name="Xu X.Y."/>
            <person name="Sun W.H."/>
            <person name="Yu X."/>
            <person name="Zhu X."/>
            <person name="Wang Z.W."/>
            <person name="Zhao X."/>
            <person name="Zhong W.Y."/>
            <person name="Chen H."/>
            <person name="Yin W.L."/>
            <person name="Huang T."/>
            <person name="Niu S.C."/>
            <person name="Liu Z.J."/>
        </authorList>
    </citation>
    <scope>NUCLEOTIDE SEQUENCE [LARGE SCALE GENOMIC DNA]</scope>
    <source>
        <strain evidence="2">Lindl</strain>
    </source>
</reference>
<proteinExistence type="predicted"/>
<dbReference type="Gene3D" id="1.10.10.2150">
    <property type="entry name" value="Ribosomal RNA-processing protein 8, N-terminal domain"/>
    <property type="match status" value="1"/>
</dbReference>
<feature type="compositionally biased region" description="Basic and acidic residues" evidence="1">
    <location>
        <begin position="24"/>
        <end position="35"/>
    </location>
</feature>
<evidence type="ECO:0000313" key="2">
    <source>
        <dbReference type="EMBL" id="KAH0433649.1"/>
    </source>
</evidence>
<feature type="region of interest" description="Disordered" evidence="1">
    <location>
        <begin position="95"/>
        <end position="134"/>
    </location>
</feature>
<dbReference type="EMBL" id="JAGFBR010000812">
    <property type="protein sequence ID" value="KAH0433649.1"/>
    <property type="molecule type" value="Genomic_DNA"/>
</dbReference>
<dbReference type="InterPro" id="IPR042036">
    <property type="entry name" value="RRP8_N"/>
</dbReference>